<dbReference type="Gramene" id="TuG1812S0002453000.01.T01">
    <property type="protein sequence ID" value="TuG1812S0002453000.01.T01.s_cds25555"/>
    <property type="gene ID" value="TuG1812S0002453000.01"/>
</dbReference>
<protein>
    <submittedName>
        <fullName evidence="2">Uncharacterized protein</fullName>
    </submittedName>
</protein>
<sequence length="106" mass="12000">ATSVGDVDEGDHGVRGELLTGAPLRAAEGGVPRLRQRHRPAGGEVRSQLGVVVRRGGPEREADARQVAEQRQRDVERPEQDRELERLHEPADRRHGEEHHVHRHRR</sequence>
<name>A0A8R7RFK2_TRIUA</name>
<dbReference type="Proteomes" id="UP000015106">
    <property type="component" value="Unassembled WGS sequence"/>
</dbReference>
<feature type="compositionally biased region" description="Basic and acidic residues" evidence="1">
    <location>
        <begin position="56"/>
        <end position="100"/>
    </location>
</feature>
<dbReference type="EnsemblPlants" id="TuG1812S0002453000.01.T01">
    <property type="protein sequence ID" value="TuG1812S0002453000.01.T01.s_cds25555"/>
    <property type="gene ID" value="TuG1812S0002453000.01"/>
</dbReference>
<evidence type="ECO:0000313" key="3">
    <source>
        <dbReference type="Proteomes" id="UP000015106"/>
    </source>
</evidence>
<reference evidence="2" key="2">
    <citation type="submission" date="2022-06" db="UniProtKB">
        <authorList>
            <consortium name="EnsemblPlants"/>
        </authorList>
    </citation>
    <scope>IDENTIFICATION</scope>
</reference>
<reference evidence="3" key="1">
    <citation type="journal article" date="2013" name="Nature">
        <title>Draft genome of the wheat A-genome progenitor Triticum urartu.</title>
        <authorList>
            <person name="Ling H.Q."/>
            <person name="Zhao S."/>
            <person name="Liu D."/>
            <person name="Wang J."/>
            <person name="Sun H."/>
            <person name="Zhang C."/>
            <person name="Fan H."/>
            <person name="Li D."/>
            <person name="Dong L."/>
            <person name="Tao Y."/>
            <person name="Gao C."/>
            <person name="Wu H."/>
            <person name="Li Y."/>
            <person name="Cui Y."/>
            <person name="Guo X."/>
            <person name="Zheng S."/>
            <person name="Wang B."/>
            <person name="Yu K."/>
            <person name="Liang Q."/>
            <person name="Yang W."/>
            <person name="Lou X."/>
            <person name="Chen J."/>
            <person name="Feng M."/>
            <person name="Jian J."/>
            <person name="Zhang X."/>
            <person name="Luo G."/>
            <person name="Jiang Y."/>
            <person name="Liu J."/>
            <person name="Wang Z."/>
            <person name="Sha Y."/>
            <person name="Zhang B."/>
            <person name="Wu H."/>
            <person name="Tang D."/>
            <person name="Shen Q."/>
            <person name="Xue P."/>
            <person name="Zou S."/>
            <person name="Wang X."/>
            <person name="Liu X."/>
            <person name="Wang F."/>
            <person name="Yang Y."/>
            <person name="An X."/>
            <person name="Dong Z."/>
            <person name="Zhang K."/>
            <person name="Zhang X."/>
            <person name="Luo M.C."/>
            <person name="Dvorak J."/>
            <person name="Tong Y."/>
            <person name="Wang J."/>
            <person name="Yang H."/>
            <person name="Li Z."/>
            <person name="Wang D."/>
            <person name="Zhang A."/>
            <person name="Wang J."/>
        </authorList>
    </citation>
    <scope>NUCLEOTIDE SEQUENCE</scope>
    <source>
        <strain evidence="3">cv. G1812</strain>
    </source>
</reference>
<dbReference type="AlphaFoldDB" id="A0A8R7RFK2"/>
<evidence type="ECO:0000313" key="2">
    <source>
        <dbReference type="EnsemblPlants" id="TuG1812S0002453000.01.T01.s_cds25555"/>
    </source>
</evidence>
<feature type="region of interest" description="Disordered" evidence="1">
    <location>
        <begin position="1"/>
        <end position="106"/>
    </location>
</feature>
<proteinExistence type="predicted"/>
<evidence type="ECO:0000256" key="1">
    <source>
        <dbReference type="SAM" id="MobiDB-lite"/>
    </source>
</evidence>
<organism evidence="2 3">
    <name type="scientific">Triticum urartu</name>
    <name type="common">Red wild einkorn</name>
    <name type="synonym">Crithodium urartu</name>
    <dbReference type="NCBI Taxonomy" id="4572"/>
    <lineage>
        <taxon>Eukaryota</taxon>
        <taxon>Viridiplantae</taxon>
        <taxon>Streptophyta</taxon>
        <taxon>Embryophyta</taxon>
        <taxon>Tracheophyta</taxon>
        <taxon>Spermatophyta</taxon>
        <taxon>Magnoliopsida</taxon>
        <taxon>Liliopsida</taxon>
        <taxon>Poales</taxon>
        <taxon>Poaceae</taxon>
        <taxon>BOP clade</taxon>
        <taxon>Pooideae</taxon>
        <taxon>Triticodae</taxon>
        <taxon>Triticeae</taxon>
        <taxon>Triticinae</taxon>
        <taxon>Triticum</taxon>
    </lineage>
</organism>
<accession>A0A8R7RFK2</accession>
<keyword evidence="3" id="KW-1185">Reference proteome</keyword>